<dbReference type="AlphaFoldDB" id="A0A537LFM6"/>
<dbReference type="EC" id="5.1.3.1" evidence="7 10"/>
<dbReference type="FunFam" id="3.20.20.70:FF:000004">
    <property type="entry name" value="Ribulose-phosphate 3-epimerase"/>
    <property type="match status" value="1"/>
</dbReference>
<evidence type="ECO:0000256" key="12">
    <source>
        <dbReference type="PIRSR" id="PIRSR001461-1"/>
    </source>
</evidence>
<evidence type="ECO:0000256" key="2">
    <source>
        <dbReference type="ARBA" id="ARBA00001936"/>
    </source>
</evidence>
<comment type="cofactor">
    <cofactor evidence="4">
        <name>Zn(2+)</name>
        <dbReference type="ChEBI" id="CHEBI:29105"/>
    </cofactor>
</comment>
<dbReference type="EMBL" id="VBAL01000013">
    <property type="protein sequence ID" value="TMJ06517.1"/>
    <property type="molecule type" value="Genomic_DNA"/>
</dbReference>
<dbReference type="Pfam" id="PF00834">
    <property type="entry name" value="Ribul_P_3_epim"/>
    <property type="match status" value="1"/>
</dbReference>
<evidence type="ECO:0000256" key="14">
    <source>
        <dbReference type="PIRSR" id="PIRSR001461-3"/>
    </source>
</evidence>
<evidence type="ECO:0000256" key="8">
    <source>
        <dbReference type="ARBA" id="ARBA00022723"/>
    </source>
</evidence>
<dbReference type="NCBIfam" id="NF004076">
    <property type="entry name" value="PRK05581.1-4"/>
    <property type="match status" value="1"/>
</dbReference>
<comment type="pathway">
    <text evidence="10">Carbohydrate degradation.</text>
</comment>
<comment type="cofactor">
    <cofactor evidence="10 13">
        <name>a divalent metal cation</name>
        <dbReference type="ChEBI" id="CHEBI:60240"/>
    </cofactor>
    <text evidence="10 13">Binds 1 divalent metal cation per subunit.</text>
</comment>
<feature type="binding site" evidence="10 14">
    <location>
        <position position="6"/>
    </location>
    <ligand>
        <name>substrate</name>
    </ligand>
</feature>
<feature type="binding site" evidence="10 13">
    <location>
        <position position="172"/>
    </location>
    <ligand>
        <name>a divalent metal cation</name>
        <dbReference type="ChEBI" id="CHEBI:60240"/>
    </ligand>
</feature>
<reference evidence="15 16" key="1">
    <citation type="journal article" date="2019" name="Nat. Microbiol.">
        <title>Mediterranean grassland soil C-N compound turnover is dependent on rainfall and depth, and is mediated by genomically divergent microorganisms.</title>
        <authorList>
            <person name="Diamond S."/>
            <person name="Andeer P.F."/>
            <person name="Li Z."/>
            <person name="Crits-Christoph A."/>
            <person name="Burstein D."/>
            <person name="Anantharaman K."/>
            <person name="Lane K.R."/>
            <person name="Thomas B.C."/>
            <person name="Pan C."/>
            <person name="Northen T.R."/>
            <person name="Banfield J.F."/>
        </authorList>
    </citation>
    <scope>NUCLEOTIDE SEQUENCE [LARGE SCALE GENOMIC DNA]</scope>
    <source>
        <strain evidence="15">NP_4</strain>
    </source>
</reference>
<dbReference type="Proteomes" id="UP000319353">
    <property type="component" value="Unassembled WGS sequence"/>
</dbReference>
<dbReference type="GO" id="GO:0004750">
    <property type="term" value="F:D-ribulose-phosphate 3-epimerase activity"/>
    <property type="evidence" value="ECO:0007669"/>
    <property type="project" value="UniProtKB-UniRule"/>
</dbReference>
<dbReference type="GO" id="GO:0019323">
    <property type="term" value="P:pentose catabolic process"/>
    <property type="evidence" value="ECO:0007669"/>
    <property type="project" value="UniProtKB-UniRule"/>
</dbReference>
<organism evidence="15 16">
    <name type="scientific">Candidatus Segetimicrobium genomatis</name>
    <dbReference type="NCBI Taxonomy" id="2569760"/>
    <lineage>
        <taxon>Bacteria</taxon>
        <taxon>Bacillati</taxon>
        <taxon>Candidatus Sysuimicrobiota</taxon>
        <taxon>Candidatus Sysuimicrobiia</taxon>
        <taxon>Candidatus Sysuimicrobiales</taxon>
        <taxon>Candidatus Segetimicrobiaceae</taxon>
        <taxon>Candidatus Segetimicrobium</taxon>
    </lineage>
</organism>
<comment type="cofactor">
    <cofactor evidence="2">
        <name>Mn(2+)</name>
        <dbReference type="ChEBI" id="CHEBI:29035"/>
    </cofactor>
</comment>
<dbReference type="GO" id="GO:0005737">
    <property type="term" value="C:cytoplasm"/>
    <property type="evidence" value="ECO:0007669"/>
    <property type="project" value="UniProtKB-ARBA"/>
</dbReference>
<dbReference type="PIRSF" id="PIRSF001461">
    <property type="entry name" value="RPE"/>
    <property type="match status" value="1"/>
</dbReference>
<evidence type="ECO:0000256" key="9">
    <source>
        <dbReference type="ARBA" id="ARBA00023235"/>
    </source>
</evidence>
<feature type="binding site" evidence="10 14">
    <location>
        <begin position="139"/>
        <end position="142"/>
    </location>
    <ligand>
        <name>substrate</name>
    </ligand>
</feature>
<feature type="binding site" evidence="14">
    <location>
        <position position="174"/>
    </location>
    <ligand>
        <name>substrate</name>
    </ligand>
</feature>
<dbReference type="InterPro" id="IPR000056">
    <property type="entry name" value="Ribul_P_3_epim-like"/>
</dbReference>
<sequence>MRIAASILAADFARLNEQVEAAQGGGADSIHVDVMDGRFVPEISIGPVIIDAVRRSTSLPVDVHLMIVEPDRQLDRCVRSGASSITVHVEASHLHRVIQQIKDLGAKACVALNPATPLVTVEPMLGELDMVLLMTVNPGYAGQRFIPAVLPKVRQLREWIATHGLALDVQVDGGINESTAAQAVAAGANVLVAASAIFQSEGGIEASVRRLRQAALAAEVRK</sequence>
<comment type="cofactor">
    <cofactor evidence="5">
        <name>Fe(2+)</name>
        <dbReference type="ChEBI" id="CHEBI:29033"/>
    </cofactor>
</comment>
<dbReference type="InterPro" id="IPR011060">
    <property type="entry name" value="RibuloseP-bd_barrel"/>
</dbReference>
<comment type="cofactor">
    <cofactor evidence="3">
        <name>Co(2+)</name>
        <dbReference type="ChEBI" id="CHEBI:48828"/>
    </cofactor>
</comment>
<dbReference type="Gene3D" id="3.20.20.70">
    <property type="entry name" value="Aldolase class I"/>
    <property type="match status" value="1"/>
</dbReference>
<evidence type="ECO:0000256" key="6">
    <source>
        <dbReference type="ARBA" id="ARBA00009541"/>
    </source>
</evidence>
<feature type="binding site" evidence="10 13">
    <location>
        <position position="31"/>
    </location>
    <ligand>
        <name>a divalent metal cation</name>
        <dbReference type="ChEBI" id="CHEBI:60240"/>
    </ligand>
</feature>
<evidence type="ECO:0000313" key="15">
    <source>
        <dbReference type="EMBL" id="TMJ06517.1"/>
    </source>
</evidence>
<evidence type="ECO:0000256" key="3">
    <source>
        <dbReference type="ARBA" id="ARBA00001941"/>
    </source>
</evidence>
<feature type="binding site" evidence="10">
    <location>
        <begin position="172"/>
        <end position="174"/>
    </location>
    <ligand>
        <name>substrate</name>
    </ligand>
</feature>
<comment type="function">
    <text evidence="10">Catalyzes the reversible epimerization of D-ribulose 5-phosphate to D-xylulose 5-phosphate.</text>
</comment>
<accession>A0A537LFM6</accession>
<evidence type="ECO:0000256" key="13">
    <source>
        <dbReference type="PIRSR" id="PIRSR001461-2"/>
    </source>
</evidence>
<evidence type="ECO:0000256" key="1">
    <source>
        <dbReference type="ARBA" id="ARBA00001782"/>
    </source>
</evidence>
<dbReference type="PANTHER" id="PTHR11749">
    <property type="entry name" value="RIBULOSE-5-PHOSPHATE-3-EPIMERASE"/>
    <property type="match status" value="1"/>
</dbReference>
<comment type="caution">
    <text evidence="15">The sequence shown here is derived from an EMBL/GenBank/DDBJ whole genome shotgun (WGS) entry which is preliminary data.</text>
</comment>
<dbReference type="GO" id="GO:0046872">
    <property type="term" value="F:metal ion binding"/>
    <property type="evidence" value="ECO:0007669"/>
    <property type="project" value="UniProtKB-UniRule"/>
</dbReference>
<evidence type="ECO:0000256" key="11">
    <source>
        <dbReference type="PIRNR" id="PIRNR001461"/>
    </source>
</evidence>
<keyword evidence="10 11" id="KW-0119">Carbohydrate metabolism</keyword>
<evidence type="ECO:0000256" key="5">
    <source>
        <dbReference type="ARBA" id="ARBA00001954"/>
    </source>
</evidence>
<keyword evidence="13" id="KW-0862">Zinc</keyword>
<keyword evidence="9 10" id="KW-0413">Isomerase</keyword>
<dbReference type="NCBIfam" id="TIGR01163">
    <property type="entry name" value="rpe"/>
    <property type="match status" value="1"/>
</dbReference>
<feature type="binding site" evidence="10 13">
    <location>
        <position position="64"/>
    </location>
    <ligand>
        <name>a divalent metal cation</name>
        <dbReference type="ChEBI" id="CHEBI:60240"/>
    </ligand>
</feature>
<feature type="active site" description="Proton donor" evidence="10 12">
    <location>
        <position position="172"/>
    </location>
</feature>
<evidence type="ECO:0000256" key="10">
    <source>
        <dbReference type="HAMAP-Rule" id="MF_02227"/>
    </source>
</evidence>
<comment type="catalytic activity">
    <reaction evidence="1 10 11">
        <text>D-ribulose 5-phosphate = D-xylulose 5-phosphate</text>
        <dbReference type="Rhea" id="RHEA:13677"/>
        <dbReference type="ChEBI" id="CHEBI:57737"/>
        <dbReference type="ChEBI" id="CHEBI:58121"/>
        <dbReference type="EC" id="5.1.3.1"/>
    </reaction>
</comment>
<evidence type="ECO:0000256" key="4">
    <source>
        <dbReference type="ARBA" id="ARBA00001947"/>
    </source>
</evidence>
<proteinExistence type="inferred from homology"/>
<keyword evidence="8 10" id="KW-0479">Metal-binding</keyword>
<evidence type="ECO:0000256" key="7">
    <source>
        <dbReference type="ARBA" id="ARBA00013188"/>
    </source>
</evidence>
<protein>
    <recommendedName>
        <fullName evidence="7 10">Ribulose-phosphate 3-epimerase</fullName>
        <ecNumber evidence="7 10">5.1.3.1</ecNumber>
    </recommendedName>
</protein>
<keyword evidence="13" id="KW-0464">Manganese</keyword>
<dbReference type="SUPFAM" id="SSF51366">
    <property type="entry name" value="Ribulose-phoshate binding barrel"/>
    <property type="match status" value="1"/>
</dbReference>
<comment type="similarity">
    <text evidence="6 10 11">Belongs to the ribulose-phosphate 3-epimerase family.</text>
</comment>
<name>A0A537LFM6_9BACT</name>
<dbReference type="CDD" id="cd00429">
    <property type="entry name" value="RPE"/>
    <property type="match status" value="1"/>
</dbReference>
<feature type="active site" description="Proton acceptor" evidence="10 12">
    <location>
        <position position="33"/>
    </location>
</feature>
<dbReference type="InterPro" id="IPR026019">
    <property type="entry name" value="Ribul_P_3_epim"/>
</dbReference>
<dbReference type="PROSITE" id="PS01086">
    <property type="entry name" value="RIBUL_P_3_EPIMER_2"/>
    <property type="match status" value="1"/>
</dbReference>
<dbReference type="HAMAP" id="MF_02227">
    <property type="entry name" value="RPE"/>
    <property type="match status" value="1"/>
</dbReference>
<feature type="binding site" evidence="10 14">
    <location>
        <position position="64"/>
    </location>
    <ligand>
        <name>substrate</name>
    </ligand>
</feature>
<dbReference type="GO" id="GO:0006098">
    <property type="term" value="P:pentose-phosphate shunt"/>
    <property type="evidence" value="ECO:0007669"/>
    <property type="project" value="UniProtKB-UniRule"/>
</dbReference>
<feature type="binding site" evidence="10 14">
    <location>
        <begin position="194"/>
        <end position="195"/>
    </location>
    <ligand>
        <name>substrate</name>
    </ligand>
</feature>
<evidence type="ECO:0000313" key="16">
    <source>
        <dbReference type="Proteomes" id="UP000319353"/>
    </source>
</evidence>
<keyword evidence="13" id="KW-0170">Cobalt</keyword>
<gene>
    <name evidence="10" type="primary">rpe</name>
    <name evidence="15" type="ORF">E6H01_01575</name>
</gene>
<dbReference type="InterPro" id="IPR013785">
    <property type="entry name" value="Aldolase_TIM"/>
</dbReference>
<feature type="binding site" evidence="10 13">
    <location>
        <position position="33"/>
    </location>
    <ligand>
        <name>a divalent metal cation</name>
        <dbReference type="ChEBI" id="CHEBI:60240"/>
    </ligand>
</feature>